<protein>
    <recommendedName>
        <fullName evidence="5 6">Flagellar basal-body rod protein FlgF</fullName>
    </recommendedName>
</protein>
<dbReference type="PANTHER" id="PTHR30435:SF18">
    <property type="entry name" value="FLAGELLAR BASAL-BODY ROD PROTEIN FLGF"/>
    <property type="match status" value="1"/>
</dbReference>
<dbReference type="PROSITE" id="PS00588">
    <property type="entry name" value="FLAGELLA_BB_ROD"/>
    <property type="match status" value="1"/>
</dbReference>
<keyword evidence="10" id="KW-0282">Flagellum</keyword>
<dbReference type="PANTHER" id="PTHR30435">
    <property type="entry name" value="FLAGELLAR PROTEIN"/>
    <property type="match status" value="1"/>
</dbReference>
<evidence type="ECO:0000256" key="3">
    <source>
        <dbReference type="ARBA" id="ARBA00023143"/>
    </source>
</evidence>
<organism evidence="10 11">
    <name type="scientific">Pseudacidovorax intermedius</name>
    <dbReference type="NCBI Taxonomy" id="433924"/>
    <lineage>
        <taxon>Bacteria</taxon>
        <taxon>Pseudomonadati</taxon>
        <taxon>Pseudomonadota</taxon>
        <taxon>Betaproteobacteria</taxon>
        <taxon>Burkholderiales</taxon>
        <taxon>Comamonadaceae</taxon>
        <taxon>Pseudacidovorax</taxon>
    </lineage>
</organism>
<evidence type="ECO:0000259" key="8">
    <source>
        <dbReference type="Pfam" id="PF06429"/>
    </source>
</evidence>
<dbReference type="EMBL" id="LDSL01000046">
    <property type="protein sequence ID" value="KTT23813.1"/>
    <property type="molecule type" value="Genomic_DNA"/>
</dbReference>
<dbReference type="PATRIC" id="fig|433924.3.peg.3300"/>
<dbReference type="SUPFAM" id="SSF117143">
    <property type="entry name" value="Flagellar hook protein flgE"/>
    <property type="match status" value="1"/>
</dbReference>
<dbReference type="InterPro" id="IPR053967">
    <property type="entry name" value="LlgE_F_G-like_D1"/>
</dbReference>
<evidence type="ECO:0000313" key="11">
    <source>
        <dbReference type="Proteomes" id="UP000072741"/>
    </source>
</evidence>
<comment type="similarity">
    <text evidence="2 6">Belongs to the flagella basal body rod proteins family.</text>
</comment>
<gene>
    <name evidence="10" type="primary">flgF</name>
    <name evidence="10" type="ORF">NS331_06785</name>
</gene>
<dbReference type="Pfam" id="PF06429">
    <property type="entry name" value="Flg_bbr_C"/>
    <property type="match status" value="1"/>
</dbReference>
<evidence type="ECO:0000259" key="9">
    <source>
        <dbReference type="Pfam" id="PF22692"/>
    </source>
</evidence>
<dbReference type="OrthoDB" id="9804559at2"/>
<proteinExistence type="inferred from homology"/>
<dbReference type="InterPro" id="IPR037925">
    <property type="entry name" value="FlgE/F/G-like"/>
</dbReference>
<dbReference type="AlphaFoldDB" id="A0A147H1L4"/>
<dbReference type="GO" id="GO:0071978">
    <property type="term" value="P:bacterial-type flagellum-dependent swarming motility"/>
    <property type="evidence" value="ECO:0007669"/>
    <property type="project" value="TreeGrafter"/>
</dbReference>
<feature type="domain" description="Flagellar basal body rod protein N-terminal" evidence="7">
    <location>
        <begin position="5"/>
        <end position="35"/>
    </location>
</feature>
<dbReference type="NCBIfam" id="NF009280">
    <property type="entry name" value="PRK12640.1"/>
    <property type="match status" value="1"/>
</dbReference>
<dbReference type="NCBIfam" id="TIGR03506">
    <property type="entry name" value="FlgEFG_subfam"/>
    <property type="match status" value="1"/>
</dbReference>
<sequence>MDRLIYTAMTGASAAAQRQSVLANNLANAATPGFRAELANFRAVPLRGDGATTRVFALETTTGYDSRPGALQRTGRDLDMTAQGNAWFAVQGLDGTEAYTRSGSFQVSPEGTLTTSGGLQVLSDGGSPIDVPAGASLSVGSDGTISAKQDGQPAAVLGRIKLATSELPLVRGTDGLFRPGQEGEVLPADATAKLETGALEGSNVNPVGTMVGMIAAARQFEQQMRLLQTTENSDKSAAQLLSVQG</sequence>
<evidence type="ECO:0000313" key="10">
    <source>
        <dbReference type="EMBL" id="KTT23813.1"/>
    </source>
</evidence>
<dbReference type="Pfam" id="PF00460">
    <property type="entry name" value="Flg_bb_rod"/>
    <property type="match status" value="1"/>
</dbReference>
<keyword evidence="11" id="KW-1185">Reference proteome</keyword>
<dbReference type="Pfam" id="PF22692">
    <property type="entry name" value="LlgE_F_G_D1"/>
    <property type="match status" value="1"/>
</dbReference>
<name>A0A147H1L4_9BURK</name>
<feature type="domain" description="Flagellar basal-body/hook protein C-terminal" evidence="8">
    <location>
        <begin position="196"/>
        <end position="240"/>
    </location>
</feature>
<evidence type="ECO:0000256" key="2">
    <source>
        <dbReference type="ARBA" id="ARBA00009677"/>
    </source>
</evidence>
<evidence type="ECO:0000259" key="7">
    <source>
        <dbReference type="Pfam" id="PF00460"/>
    </source>
</evidence>
<comment type="subunit">
    <text evidence="4 6">The basal body constitutes a major portion of the flagellar organelle and consists of five rings (E,L,P,S, and M) mounted on a central rod. The rod consists of about 26 subunits of FlgG in the distal portion, and FlgB, FlgC and FlgF are thought to build up the proximal portion of the rod with about 6 subunits each.</text>
</comment>
<comment type="caution">
    <text evidence="10">The sequence shown here is derived from an EMBL/GenBank/DDBJ whole genome shotgun (WGS) entry which is preliminary data.</text>
</comment>
<evidence type="ECO:0000256" key="1">
    <source>
        <dbReference type="ARBA" id="ARBA00004117"/>
    </source>
</evidence>
<dbReference type="InterPro" id="IPR019776">
    <property type="entry name" value="Flagellar_basal_body_rod_CS"/>
</dbReference>
<keyword evidence="3 6" id="KW-0975">Bacterial flagellum</keyword>
<keyword evidence="10" id="KW-0969">Cilium</keyword>
<reference evidence="10 11" key="1">
    <citation type="journal article" date="2016" name="Front. Microbiol.">
        <title>Genomic Resource of Rice Seed Associated Bacteria.</title>
        <authorList>
            <person name="Midha S."/>
            <person name="Bansal K."/>
            <person name="Sharma S."/>
            <person name="Kumar N."/>
            <person name="Patil P.P."/>
            <person name="Chaudhry V."/>
            <person name="Patil P.B."/>
        </authorList>
    </citation>
    <scope>NUCLEOTIDE SEQUENCE [LARGE SCALE GENOMIC DNA]</scope>
    <source>
        <strain evidence="10 11">NS331</strain>
    </source>
</reference>
<dbReference type="Proteomes" id="UP000072741">
    <property type="component" value="Unassembled WGS sequence"/>
</dbReference>
<dbReference type="InterPro" id="IPR010930">
    <property type="entry name" value="Flg_bb/hook_C_dom"/>
</dbReference>
<dbReference type="RefSeq" id="WP_058641243.1">
    <property type="nucleotide sequence ID" value="NZ_LDSL01000046.1"/>
</dbReference>
<feature type="domain" description="Flagellar hook protein FlgE/F/G-like D1" evidence="9">
    <location>
        <begin position="83"/>
        <end position="147"/>
    </location>
</feature>
<dbReference type="InterPro" id="IPR020013">
    <property type="entry name" value="Flagellar_FlgE/F/G"/>
</dbReference>
<keyword evidence="10" id="KW-0966">Cell projection</keyword>
<dbReference type="GO" id="GO:0030694">
    <property type="term" value="C:bacterial-type flagellum basal body, rod"/>
    <property type="evidence" value="ECO:0007669"/>
    <property type="project" value="UniProtKB-UniRule"/>
</dbReference>
<evidence type="ECO:0000256" key="4">
    <source>
        <dbReference type="ARBA" id="ARBA00038560"/>
    </source>
</evidence>
<evidence type="ECO:0000256" key="6">
    <source>
        <dbReference type="RuleBase" id="RU362116"/>
    </source>
</evidence>
<evidence type="ECO:0000256" key="5">
    <source>
        <dbReference type="ARBA" id="ARBA00040228"/>
    </source>
</evidence>
<accession>A0A147H1L4</accession>
<dbReference type="InterPro" id="IPR001444">
    <property type="entry name" value="Flag_bb_rod_N"/>
</dbReference>
<comment type="subcellular location">
    <subcellularLocation>
        <location evidence="1 6">Bacterial flagellum basal body</location>
    </subcellularLocation>
</comment>